<organism evidence="1 2">
    <name type="scientific">Argiope bruennichi</name>
    <name type="common">Wasp spider</name>
    <name type="synonym">Aranea bruennichi</name>
    <dbReference type="NCBI Taxonomy" id="94029"/>
    <lineage>
        <taxon>Eukaryota</taxon>
        <taxon>Metazoa</taxon>
        <taxon>Ecdysozoa</taxon>
        <taxon>Arthropoda</taxon>
        <taxon>Chelicerata</taxon>
        <taxon>Arachnida</taxon>
        <taxon>Araneae</taxon>
        <taxon>Araneomorphae</taxon>
        <taxon>Entelegynae</taxon>
        <taxon>Araneoidea</taxon>
        <taxon>Araneidae</taxon>
        <taxon>Argiope</taxon>
    </lineage>
</organism>
<proteinExistence type="predicted"/>
<gene>
    <name evidence="1" type="ORF">HNY73_016465</name>
</gene>
<evidence type="ECO:0000313" key="1">
    <source>
        <dbReference type="EMBL" id="KAF8773849.1"/>
    </source>
</evidence>
<evidence type="ECO:0000313" key="2">
    <source>
        <dbReference type="Proteomes" id="UP000807504"/>
    </source>
</evidence>
<reference evidence="1" key="1">
    <citation type="journal article" date="2020" name="bioRxiv">
        <title>Chromosome-level reference genome of the European wasp spider Argiope bruennichi: a resource for studies on range expansion and evolutionary adaptation.</title>
        <authorList>
            <person name="Sheffer M.M."/>
            <person name="Hoppe A."/>
            <person name="Krehenwinkel H."/>
            <person name="Uhl G."/>
            <person name="Kuss A.W."/>
            <person name="Jensen L."/>
            <person name="Jensen C."/>
            <person name="Gillespie R.G."/>
            <person name="Hoff K.J."/>
            <person name="Prost S."/>
        </authorList>
    </citation>
    <scope>NUCLEOTIDE SEQUENCE</scope>
</reference>
<name>A0A8T0ENT0_ARGBR</name>
<protein>
    <submittedName>
        <fullName evidence="1">Uncharacterized protein</fullName>
    </submittedName>
</protein>
<reference evidence="1" key="2">
    <citation type="submission" date="2020-06" db="EMBL/GenBank/DDBJ databases">
        <authorList>
            <person name="Sheffer M."/>
        </authorList>
    </citation>
    <scope>NUCLEOTIDE SEQUENCE</scope>
</reference>
<accession>A0A8T0ENT0</accession>
<dbReference type="Proteomes" id="UP000807504">
    <property type="component" value="Unassembled WGS sequence"/>
</dbReference>
<sequence>MKNFLNEQTLGKRKFNLNEINNDPVFLDHLIRICKGGKVLKFQTRKICNKGFVLSQFVTPRHHSQKEVKWAKEKKDGQKLSLSPSSVFYRFWTMKKLKIKDNQQQ</sequence>
<dbReference type="EMBL" id="JABXBU010002227">
    <property type="protein sequence ID" value="KAF8773849.1"/>
    <property type="molecule type" value="Genomic_DNA"/>
</dbReference>
<keyword evidence="2" id="KW-1185">Reference proteome</keyword>
<comment type="caution">
    <text evidence="1">The sequence shown here is derived from an EMBL/GenBank/DDBJ whole genome shotgun (WGS) entry which is preliminary data.</text>
</comment>
<dbReference type="AlphaFoldDB" id="A0A8T0ENT0"/>